<keyword evidence="3" id="KW-1185">Reference proteome</keyword>
<dbReference type="HOGENOM" id="CLU_1288720_0_0_1"/>
<dbReference type="OrthoDB" id="2690476at2759"/>
<feature type="region of interest" description="Disordered" evidence="1">
    <location>
        <begin position="1"/>
        <end position="107"/>
    </location>
</feature>
<accession>A0A067N169</accession>
<evidence type="ECO:0000313" key="2">
    <source>
        <dbReference type="EMBL" id="KDQ17862.1"/>
    </source>
</evidence>
<protein>
    <submittedName>
        <fullName evidence="2">Uncharacterized protein</fullName>
    </submittedName>
</protein>
<reference evidence="3" key="1">
    <citation type="journal article" date="2014" name="Proc. Natl. Acad. Sci. U.S.A.">
        <title>Extensive sampling of basidiomycete genomes demonstrates inadequacy of the white-rot/brown-rot paradigm for wood decay fungi.</title>
        <authorList>
            <person name="Riley R."/>
            <person name="Salamov A.A."/>
            <person name="Brown D.W."/>
            <person name="Nagy L.G."/>
            <person name="Floudas D."/>
            <person name="Held B.W."/>
            <person name="Levasseur A."/>
            <person name="Lombard V."/>
            <person name="Morin E."/>
            <person name="Otillar R."/>
            <person name="Lindquist E.A."/>
            <person name="Sun H."/>
            <person name="LaButti K.M."/>
            <person name="Schmutz J."/>
            <person name="Jabbour D."/>
            <person name="Luo H."/>
            <person name="Baker S.E."/>
            <person name="Pisabarro A.G."/>
            <person name="Walton J.D."/>
            <person name="Blanchette R.A."/>
            <person name="Henrissat B."/>
            <person name="Martin F."/>
            <person name="Cullen D."/>
            <person name="Hibbett D.S."/>
            <person name="Grigoriev I.V."/>
        </authorList>
    </citation>
    <scope>NUCLEOTIDE SEQUENCE [LARGE SCALE GENOMIC DNA]</scope>
    <source>
        <strain evidence="3">FD-172 SS1</strain>
    </source>
</reference>
<evidence type="ECO:0000313" key="3">
    <source>
        <dbReference type="Proteomes" id="UP000027195"/>
    </source>
</evidence>
<feature type="compositionally biased region" description="Low complexity" evidence="1">
    <location>
        <begin position="60"/>
        <end position="75"/>
    </location>
</feature>
<dbReference type="EMBL" id="KL198022">
    <property type="protein sequence ID" value="KDQ17862.1"/>
    <property type="molecule type" value="Genomic_DNA"/>
</dbReference>
<dbReference type="Proteomes" id="UP000027195">
    <property type="component" value="Unassembled WGS sequence"/>
</dbReference>
<dbReference type="AlphaFoldDB" id="A0A067N169"/>
<gene>
    <name evidence="2" type="ORF">BOTBODRAFT_541926</name>
</gene>
<proteinExistence type="predicted"/>
<dbReference type="InParanoid" id="A0A067N169"/>
<evidence type="ECO:0000256" key="1">
    <source>
        <dbReference type="SAM" id="MobiDB-lite"/>
    </source>
</evidence>
<feature type="compositionally biased region" description="Low complexity" evidence="1">
    <location>
        <begin position="84"/>
        <end position="98"/>
    </location>
</feature>
<organism evidence="2 3">
    <name type="scientific">Botryobasidium botryosum (strain FD-172 SS1)</name>
    <dbReference type="NCBI Taxonomy" id="930990"/>
    <lineage>
        <taxon>Eukaryota</taxon>
        <taxon>Fungi</taxon>
        <taxon>Dikarya</taxon>
        <taxon>Basidiomycota</taxon>
        <taxon>Agaricomycotina</taxon>
        <taxon>Agaricomycetes</taxon>
        <taxon>Cantharellales</taxon>
        <taxon>Botryobasidiaceae</taxon>
        <taxon>Botryobasidium</taxon>
    </lineage>
</organism>
<sequence>MGRRPRSRVGNLGHYAKKRKIADSHDSNKESYPPASSHPPPAHTGDTINPPPSQPDCDRISITPASPPSQAQAPTECSPSEPVSNVINASSGASSNASPPTMMYKPPPTIEAATLALQDLKDILHPPRKSGAGYKDPKLDPYVRERLEKLRMFLWNYTDKDGDQKWMAASLRAAHAYEAGPWLAGRLRKWAHAFILDRSDIPKNLYKKRTASSP</sequence>
<name>A0A067N169_BOTB1</name>